<evidence type="ECO:0000259" key="10">
    <source>
        <dbReference type="Pfam" id="PF00361"/>
    </source>
</evidence>
<dbReference type="GO" id="GO:0008137">
    <property type="term" value="F:NADH dehydrogenase (ubiquinone) activity"/>
    <property type="evidence" value="ECO:0007669"/>
    <property type="project" value="UniProtKB-EC"/>
</dbReference>
<feature type="transmembrane region" description="Helical" evidence="9">
    <location>
        <begin position="145"/>
        <end position="162"/>
    </location>
</feature>
<evidence type="ECO:0000256" key="3">
    <source>
        <dbReference type="ARBA" id="ARBA00012944"/>
    </source>
</evidence>
<dbReference type="InterPro" id="IPR003945">
    <property type="entry name" value="NU5C-like"/>
</dbReference>
<keyword evidence="5 9" id="KW-1133">Transmembrane helix</keyword>
<dbReference type="PANTHER" id="PTHR42829:SF2">
    <property type="entry name" value="NADH-UBIQUINONE OXIDOREDUCTASE CHAIN 5"/>
    <property type="match status" value="1"/>
</dbReference>
<dbReference type="EMBL" id="KR559506">
    <property type="protein sequence ID" value="ALR69359.1"/>
    <property type="molecule type" value="Genomic_DNA"/>
</dbReference>
<gene>
    <name evidence="11" type="primary">ND5</name>
</gene>
<dbReference type="EC" id="7.1.1.2" evidence="3"/>
<geneLocation type="mitochondrion" evidence="11"/>
<organism evidence="11">
    <name type="scientific">Bemisia tabaci</name>
    <name type="common">Sweetpotato whitefly</name>
    <name type="synonym">Aleurodes tabaci</name>
    <dbReference type="NCBI Taxonomy" id="7038"/>
    <lineage>
        <taxon>Eukaryota</taxon>
        <taxon>Metazoa</taxon>
        <taxon>Ecdysozoa</taxon>
        <taxon>Arthropoda</taxon>
        <taxon>Hexapoda</taxon>
        <taxon>Insecta</taxon>
        <taxon>Pterygota</taxon>
        <taxon>Neoptera</taxon>
        <taxon>Paraneoptera</taxon>
        <taxon>Hemiptera</taxon>
        <taxon>Sternorrhyncha</taxon>
        <taxon>Aleyrodoidea</taxon>
        <taxon>Aleyrodidae</taxon>
        <taxon>Aleyrodinae</taxon>
        <taxon>Bemisia</taxon>
    </lineage>
</organism>
<feature type="transmembrane region" description="Helical" evidence="9">
    <location>
        <begin position="56"/>
        <end position="76"/>
    </location>
</feature>
<keyword evidence="11" id="KW-0496">Mitochondrion</keyword>
<dbReference type="GO" id="GO:0042773">
    <property type="term" value="P:ATP synthesis coupled electron transport"/>
    <property type="evidence" value="ECO:0007669"/>
    <property type="project" value="InterPro"/>
</dbReference>
<evidence type="ECO:0000256" key="2">
    <source>
        <dbReference type="ARBA" id="ARBA00004141"/>
    </source>
</evidence>
<feature type="transmembrane region" description="Helical" evidence="9">
    <location>
        <begin position="412"/>
        <end position="429"/>
    </location>
</feature>
<keyword evidence="6 9" id="KW-0472">Membrane</keyword>
<keyword evidence="4 9" id="KW-0812">Transmembrane</keyword>
<evidence type="ECO:0000256" key="8">
    <source>
        <dbReference type="ARBA" id="ARBA00049551"/>
    </source>
</evidence>
<dbReference type="GO" id="GO:0015990">
    <property type="term" value="P:electron transport coupled proton transport"/>
    <property type="evidence" value="ECO:0007669"/>
    <property type="project" value="TreeGrafter"/>
</dbReference>
<dbReference type="GO" id="GO:0003954">
    <property type="term" value="F:NADH dehydrogenase activity"/>
    <property type="evidence" value="ECO:0007669"/>
    <property type="project" value="TreeGrafter"/>
</dbReference>
<feature type="transmembrane region" description="Helical" evidence="9">
    <location>
        <begin position="237"/>
        <end position="255"/>
    </location>
</feature>
<protein>
    <recommendedName>
        <fullName evidence="3">NADH:ubiquinone reductase (H(+)-translocating)</fullName>
        <ecNumber evidence="3">7.1.1.2</ecNumber>
    </recommendedName>
    <alternativeName>
        <fullName evidence="7">NADH dehydrogenase subunit 5</fullName>
    </alternativeName>
</protein>
<name>A0A678NVF2_BEMTA</name>
<evidence type="ECO:0000313" key="11">
    <source>
        <dbReference type="EMBL" id="ALR69359.1"/>
    </source>
</evidence>
<dbReference type="PRINTS" id="PR01434">
    <property type="entry name" value="NADHDHGNASE5"/>
</dbReference>
<accession>A0A678NVF2</accession>
<proteinExistence type="predicted"/>
<evidence type="ECO:0000256" key="4">
    <source>
        <dbReference type="ARBA" id="ARBA00022692"/>
    </source>
</evidence>
<evidence type="ECO:0000256" key="6">
    <source>
        <dbReference type="ARBA" id="ARBA00023136"/>
    </source>
</evidence>
<dbReference type="PANTHER" id="PTHR42829">
    <property type="entry name" value="NADH-UBIQUINONE OXIDOREDUCTASE CHAIN 5"/>
    <property type="match status" value="1"/>
</dbReference>
<feature type="transmembrane region" description="Helical" evidence="9">
    <location>
        <begin position="366"/>
        <end position="391"/>
    </location>
</feature>
<dbReference type="InterPro" id="IPR001750">
    <property type="entry name" value="ND/Mrp_TM"/>
</dbReference>
<feature type="transmembrane region" description="Helical" evidence="9">
    <location>
        <begin position="83"/>
        <end position="101"/>
    </location>
</feature>
<comment type="function">
    <text evidence="1">Core subunit of the mitochondrial membrane respiratory chain NADH dehydrogenase (Complex I) that is believed to belong to the minimal assembly required for catalysis. Complex I functions in the transfer of electrons from NADH to the respiratory chain. The immediate electron acceptor for the enzyme is believed to be ubiquinone.</text>
</comment>
<feature type="transmembrane region" description="Helical" evidence="9">
    <location>
        <begin position="107"/>
        <end position="124"/>
    </location>
</feature>
<feature type="transmembrane region" description="Helical" evidence="9">
    <location>
        <begin position="5"/>
        <end position="24"/>
    </location>
</feature>
<sequence>MISNFILFMCLAIIILMLITMMIFKKPMTIMVEWKMMSLKSSDVNIFFLMDEKSSVFTTMVLVVTTSILIYSKFYIEKSKMMFSKVLIMFMTSMMMLIMSSNMVSLVVGWEGLGMTSFVLIMYYQNKKSMMSSMYTIMMNRIGDITLLVSMMILMNSNSWMFLSLEPANYSSMWVALIMTSMFSKSAQIPFSSWLTEAMAAPTPVSALVHSSTLVTAGVYLMIRFKSVMLSSQMDHIILTVAMLTLTMSSMNSLMEMDMKKLVALSTLSQISIMFISISTNLYSLAFFHMIMHATFKALIFLSSSTLISVNNTQDLRKMATSVNLMVTNLSFNLASAILCALPFVSSFYSKEIIMEMIMIKPFNKILTLGFITLMMVTMSYSLKMMLIINLNSMSLPMKMEKEINNQKMSKMLLFIPSTVLGNKLAWLMELNSNMIYLSIAEKMTPPTMLLIMMVMVKSNSEFKINKTNTNIYQMMSYMWFMKNLNLMTKMKLMNQNLMSMKMTEKGMVLNQTKMLIKSIYMKTQLLFKTTQMNLKTTMSLMIILLITFI</sequence>
<comment type="subcellular location">
    <subcellularLocation>
        <location evidence="2">Membrane</location>
        <topology evidence="2">Multi-pass membrane protein</topology>
    </subcellularLocation>
</comment>
<dbReference type="Pfam" id="PF00361">
    <property type="entry name" value="Proton_antipo_M"/>
    <property type="match status" value="1"/>
</dbReference>
<feature type="domain" description="NADH:quinone oxidoreductase/Mrp antiporter transmembrane" evidence="10">
    <location>
        <begin position="100"/>
        <end position="373"/>
    </location>
</feature>
<dbReference type="GO" id="GO:0016020">
    <property type="term" value="C:membrane"/>
    <property type="evidence" value="ECO:0007669"/>
    <property type="project" value="UniProtKB-SubCell"/>
</dbReference>
<evidence type="ECO:0000256" key="9">
    <source>
        <dbReference type="SAM" id="Phobius"/>
    </source>
</evidence>
<evidence type="ECO:0000256" key="5">
    <source>
        <dbReference type="ARBA" id="ARBA00022989"/>
    </source>
</evidence>
<dbReference type="AlphaFoldDB" id="A0A678NVF2"/>
<evidence type="ECO:0000256" key="1">
    <source>
        <dbReference type="ARBA" id="ARBA00003257"/>
    </source>
</evidence>
<feature type="transmembrane region" description="Helical" evidence="9">
    <location>
        <begin position="205"/>
        <end position="225"/>
    </location>
</feature>
<evidence type="ECO:0000256" key="7">
    <source>
        <dbReference type="ARBA" id="ARBA00031027"/>
    </source>
</evidence>
<comment type="catalytic activity">
    <reaction evidence="8">
        <text>a ubiquinone + NADH + 5 H(+)(in) = a ubiquinol + NAD(+) + 4 H(+)(out)</text>
        <dbReference type="Rhea" id="RHEA:29091"/>
        <dbReference type="Rhea" id="RHEA-COMP:9565"/>
        <dbReference type="Rhea" id="RHEA-COMP:9566"/>
        <dbReference type="ChEBI" id="CHEBI:15378"/>
        <dbReference type="ChEBI" id="CHEBI:16389"/>
        <dbReference type="ChEBI" id="CHEBI:17976"/>
        <dbReference type="ChEBI" id="CHEBI:57540"/>
        <dbReference type="ChEBI" id="CHEBI:57945"/>
        <dbReference type="EC" id="7.1.1.2"/>
    </reaction>
</comment>
<reference evidence="11" key="1">
    <citation type="submission" date="2015-05" db="EMBL/GenBank/DDBJ databases">
        <authorList>
            <person name="Wang H.-L."/>
        </authorList>
    </citation>
    <scope>NUCLEOTIDE SEQUENCE</scope>
</reference>
<feature type="transmembrane region" description="Helical" evidence="9">
    <location>
        <begin position="322"/>
        <end position="346"/>
    </location>
</feature>